<sequence length="102" mass="11627">LDEAAQQLASIVELCDLISKNPNKVRSLNVDAVIRADYYACSGLFDHARDIYEEAILTVRTVRYFTQVFDEYAQFEEVSLNKRMEMVAKDPSATSEDDIDVE</sequence>
<dbReference type="Proteomes" id="UP000078200">
    <property type="component" value="Unassembled WGS sequence"/>
</dbReference>
<evidence type="ECO:0000313" key="3">
    <source>
        <dbReference type="Proteomes" id="UP000078200"/>
    </source>
</evidence>
<dbReference type="SMART" id="SM00386">
    <property type="entry name" value="HAT"/>
    <property type="match status" value="1"/>
</dbReference>
<evidence type="ECO:0000313" key="2">
    <source>
        <dbReference type="EnsemblMetazoa" id="GAUT047767-PA"/>
    </source>
</evidence>
<feature type="domain" description="Pre-mRNA-splicing factor SYF1 central HAT repeats" evidence="1">
    <location>
        <begin position="36"/>
        <end position="97"/>
    </location>
</feature>
<accession>A0A1A9VU81</accession>
<organism evidence="2 3">
    <name type="scientific">Glossina austeni</name>
    <name type="common">Savannah tsetse fly</name>
    <dbReference type="NCBI Taxonomy" id="7395"/>
    <lineage>
        <taxon>Eukaryota</taxon>
        <taxon>Metazoa</taxon>
        <taxon>Ecdysozoa</taxon>
        <taxon>Arthropoda</taxon>
        <taxon>Hexapoda</taxon>
        <taxon>Insecta</taxon>
        <taxon>Pterygota</taxon>
        <taxon>Neoptera</taxon>
        <taxon>Endopterygota</taxon>
        <taxon>Diptera</taxon>
        <taxon>Brachycera</taxon>
        <taxon>Muscomorpha</taxon>
        <taxon>Hippoboscoidea</taxon>
        <taxon>Glossinidae</taxon>
        <taxon>Glossina</taxon>
    </lineage>
</organism>
<keyword evidence="3" id="KW-1185">Reference proteome</keyword>
<dbReference type="InterPro" id="IPR003107">
    <property type="entry name" value="HAT"/>
</dbReference>
<proteinExistence type="predicted"/>
<name>A0A1A9VU81_GLOAU</name>
<dbReference type="VEuPathDB" id="VectorBase:GAUT047767"/>
<dbReference type="InterPro" id="IPR056350">
    <property type="entry name" value="HAT_Syf1_central"/>
</dbReference>
<dbReference type="EnsemblMetazoa" id="GAUT047767-RA">
    <property type="protein sequence ID" value="GAUT047767-PA"/>
    <property type="gene ID" value="GAUT047767"/>
</dbReference>
<evidence type="ECO:0000259" key="1">
    <source>
        <dbReference type="Pfam" id="PF23220"/>
    </source>
</evidence>
<dbReference type="Pfam" id="PF23220">
    <property type="entry name" value="HAT_Syf1_M"/>
    <property type="match status" value="1"/>
</dbReference>
<dbReference type="GO" id="GO:0006396">
    <property type="term" value="P:RNA processing"/>
    <property type="evidence" value="ECO:0007669"/>
    <property type="project" value="InterPro"/>
</dbReference>
<protein>
    <recommendedName>
        <fullName evidence="1">Pre-mRNA-splicing factor SYF1 central HAT repeats domain-containing protein</fullName>
    </recommendedName>
</protein>
<reference evidence="2" key="1">
    <citation type="submission" date="2020-05" db="UniProtKB">
        <authorList>
            <consortium name="EnsemblMetazoa"/>
        </authorList>
    </citation>
    <scope>IDENTIFICATION</scope>
    <source>
        <strain evidence="2">TTRI</strain>
    </source>
</reference>
<dbReference type="AlphaFoldDB" id="A0A1A9VU81"/>
<dbReference type="STRING" id="7395.A0A1A9VU81"/>